<dbReference type="EMBL" id="JBHTIF010000001">
    <property type="protein sequence ID" value="MFD0724456.1"/>
    <property type="molecule type" value="Genomic_DNA"/>
</dbReference>
<comment type="caution">
    <text evidence="2">The sequence shown here is derived from an EMBL/GenBank/DDBJ whole genome shotgun (WGS) entry which is preliminary data.</text>
</comment>
<evidence type="ECO:0000313" key="2">
    <source>
        <dbReference type="EMBL" id="MFD0724456.1"/>
    </source>
</evidence>
<protein>
    <submittedName>
        <fullName evidence="2">Uncharacterized protein</fullName>
    </submittedName>
</protein>
<evidence type="ECO:0000313" key="3">
    <source>
        <dbReference type="Proteomes" id="UP001597110"/>
    </source>
</evidence>
<feature type="region of interest" description="Disordered" evidence="1">
    <location>
        <begin position="1"/>
        <end position="37"/>
    </location>
</feature>
<reference evidence="3" key="1">
    <citation type="journal article" date="2019" name="Int. J. Syst. Evol. Microbiol.">
        <title>The Global Catalogue of Microorganisms (GCM) 10K type strain sequencing project: providing services to taxonomists for standard genome sequencing and annotation.</title>
        <authorList>
            <consortium name="The Broad Institute Genomics Platform"/>
            <consortium name="The Broad Institute Genome Sequencing Center for Infectious Disease"/>
            <person name="Wu L."/>
            <person name="Ma J."/>
        </authorList>
    </citation>
    <scope>NUCLEOTIDE SEQUENCE [LARGE SCALE GENOMIC DNA]</scope>
    <source>
        <strain evidence="3">CCUG 55585</strain>
    </source>
</reference>
<organism evidence="2 3">
    <name type="scientific">Lysobacter brunescens</name>
    <dbReference type="NCBI Taxonomy" id="262323"/>
    <lineage>
        <taxon>Bacteria</taxon>
        <taxon>Pseudomonadati</taxon>
        <taxon>Pseudomonadota</taxon>
        <taxon>Gammaproteobacteria</taxon>
        <taxon>Lysobacterales</taxon>
        <taxon>Lysobacteraceae</taxon>
        <taxon>Lysobacter</taxon>
    </lineage>
</organism>
<sequence length="65" mass="7045">MNASHSHAPLAPRTPAPVLPASGPDHLAAPRYRARDFGTGYGRSSGYAAERRYTSDWGQARFRCG</sequence>
<dbReference type="Proteomes" id="UP001597110">
    <property type="component" value="Unassembled WGS sequence"/>
</dbReference>
<name>A0ABW2Y959_9GAMM</name>
<keyword evidence="3" id="KW-1185">Reference proteome</keyword>
<gene>
    <name evidence="2" type="ORF">ACFQ0E_02470</name>
</gene>
<dbReference type="RefSeq" id="WP_137853228.1">
    <property type="nucleotide sequence ID" value="NZ_JBHTIF010000001.1"/>
</dbReference>
<evidence type="ECO:0000256" key="1">
    <source>
        <dbReference type="SAM" id="MobiDB-lite"/>
    </source>
</evidence>
<proteinExistence type="predicted"/>
<accession>A0ABW2Y959</accession>